<dbReference type="GO" id="GO:0003964">
    <property type="term" value="F:RNA-directed DNA polymerase activity"/>
    <property type="evidence" value="ECO:0007669"/>
    <property type="project" value="UniProtKB-KW"/>
</dbReference>
<evidence type="ECO:0000313" key="9">
    <source>
        <dbReference type="EMBL" id="POM80506.1"/>
    </source>
</evidence>
<evidence type="ECO:0000256" key="5">
    <source>
        <dbReference type="ARBA" id="ARBA00022801"/>
    </source>
</evidence>
<proteinExistence type="predicted"/>
<evidence type="ECO:0000259" key="8">
    <source>
        <dbReference type="PROSITE" id="PS50994"/>
    </source>
</evidence>
<dbReference type="Pfam" id="PF17921">
    <property type="entry name" value="Integrase_H2C2"/>
    <property type="match status" value="1"/>
</dbReference>
<keyword evidence="3" id="KW-0540">Nuclease</keyword>
<dbReference type="Gene3D" id="3.30.420.10">
    <property type="entry name" value="Ribonuclease H-like superfamily/Ribonuclease H"/>
    <property type="match status" value="2"/>
</dbReference>
<dbReference type="InterPro" id="IPR043502">
    <property type="entry name" value="DNA/RNA_pol_sf"/>
</dbReference>
<dbReference type="PANTHER" id="PTHR37984:SF5">
    <property type="entry name" value="PROTEIN NYNRIN-LIKE"/>
    <property type="match status" value="1"/>
</dbReference>
<dbReference type="FunFam" id="1.10.340.70:FF:000001">
    <property type="entry name" value="Retrovirus-related Pol polyprotein from transposon gypsy-like Protein"/>
    <property type="match status" value="1"/>
</dbReference>
<evidence type="ECO:0000313" key="10">
    <source>
        <dbReference type="Proteomes" id="UP000237271"/>
    </source>
</evidence>
<dbReference type="GO" id="GO:0003676">
    <property type="term" value="F:nucleic acid binding"/>
    <property type="evidence" value="ECO:0007669"/>
    <property type="project" value="InterPro"/>
</dbReference>
<gene>
    <name evidence="9" type="ORF">PHPALM_1653</name>
</gene>
<dbReference type="Pfam" id="PF13456">
    <property type="entry name" value="RVT_3"/>
    <property type="match status" value="1"/>
</dbReference>
<dbReference type="GO" id="GO:0004523">
    <property type="term" value="F:RNA-DNA hybrid ribonuclease activity"/>
    <property type="evidence" value="ECO:0007669"/>
    <property type="project" value="InterPro"/>
</dbReference>
<evidence type="ECO:0000256" key="6">
    <source>
        <dbReference type="ARBA" id="ARBA00022918"/>
    </source>
</evidence>
<keyword evidence="5" id="KW-0378">Hydrolase</keyword>
<keyword evidence="4" id="KW-0255">Endonuclease</keyword>
<dbReference type="PROSITE" id="PS50994">
    <property type="entry name" value="INTEGRASE"/>
    <property type="match status" value="1"/>
</dbReference>
<dbReference type="InterPro" id="IPR012337">
    <property type="entry name" value="RNaseH-like_sf"/>
</dbReference>
<dbReference type="Gene3D" id="1.10.340.70">
    <property type="match status" value="1"/>
</dbReference>
<dbReference type="InterPro" id="IPR043128">
    <property type="entry name" value="Rev_trsase/Diguanyl_cyclase"/>
</dbReference>
<dbReference type="InterPro" id="IPR036397">
    <property type="entry name" value="RNaseH_sf"/>
</dbReference>
<dbReference type="Pfam" id="PF00078">
    <property type="entry name" value="RVT_1"/>
    <property type="match status" value="1"/>
</dbReference>
<protein>
    <submittedName>
        <fullName evidence="9">Reverse transcriptase</fullName>
    </submittedName>
</protein>
<dbReference type="Gene3D" id="3.10.10.10">
    <property type="entry name" value="HIV Type 1 Reverse Transcriptase, subunit A, domain 1"/>
    <property type="match status" value="1"/>
</dbReference>
<evidence type="ECO:0000256" key="1">
    <source>
        <dbReference type="ARBA" id="ARBA00022679"/>
    </source>
</evidence>
<comment type="caution">
    <text evidence="9">The sequence shown here is derived from an EMBL/GenBank/DDBJ whole genome shotgun (WGS) entry which is preliminary data.</text>
</comment>
<dbReference type="InterPro" id="IPR041588">
    <property type="entry name" value="Integrase_H2C2"/>
</dbReference>
<dbReference type="InterPro" id="IPR002156">
    <property type="entry name" value="RNaseH_domain"/>
</dbReference>
<reference evidence="9 10" key="1">
    <citation type="journal article" date="2017" name="Genome Biol. Evol.">
        <title>Phytophthora megakarya and P. palmivora, closely related causal agents of cacao black pod rot, underwent increases in genome sizes and gene numbers by different mechanisms.</title>
        <authorList>
            <person name="Ali S.S."/>
            <person name="Shao J."/>
            <person name="Lary D.J."/>
            <person name="Kronmiller B."/>
            <person name="Shen D."/>
            <person name="Strem M.D."/>
            <person name="Amoako-Attah I."/>
            <person name="Akrofi A.Y."/>
            <person name="Begoude B.A."/>
            <person name="Ten Hoopen G.M."/>
            <person name="Coulibaly K."/>
            <person name="Kebe B.I."/>
            <person name="Melnick R.L."/>
            <person name="Guiltinan M.J."/>
            <person name="Tyler B.M."/>
            <person name="Meinhardt L.W."/>
            <person name="Bailey B.A."/>
        </authorList>
    </citation>
    <scope>NUCLEOTIDE SEQUENCE [LARGE SCALE GENOMIC DNA]</scope>
    <source>
        <strain evidence="10">sbr112.9</strain>
    </source>
</reference>
<dbReference type="InterPro" id="IPR000477">
    <property type="entry name" value="RT_dom"/>
</dbReference>
<accession>A0A2P4YRV1</accession>
<organism evidence="9 10">
    <name type="scientific">Phytophthora palmivora</name>
    <dbReference type="NCBI Taxonomy" id="4796"/>
    <lineage>
        <taxon>Eukaryota</taxon>
        <taxon>Sar</taxon>
        <taxon>Stramenopiles</taxon>
        <taxon>Oomycota</taxon>
        <taxon>Peronosporomycetes</taxon>
        <taxon>Peronosporales</taxon>
        <taxon>Peronosporaceae</taxon>
        <taxon>Phytophthora</taxon>
    </lineage>
</organism>
<evidence type="ECO:0000259" key="7">
    <source>
        <dbReference type="PROSITE" id="PS50878"/>
    </source>
</evidence>
<feature type="domain" description="Reverse transcriptase" evidence="7">
    <location>
        <begin position="262"/>
        <end position="498"/>
    </location>
</feature>
<dbReference type="GO" id="GO:0015074">
    <property type="term" value="P:DNA integration"/>
    <property type="evidence" value="ECO:0007669"/>
    <property type="project" value="InterPro"/>
</dbReference>
<dbReference type="SUPFAM" id="SSF53098">
    <property type="entry name" value="Ribonuclease H-like"/>
    <property type="match status" value="2"/>
</dbReference>
<dbReference type="SUPFAM" id="SSF56672">
    <property type="entry name" value="DNA/RNA polymerases"/>
    <property type="match status" value="1"/>
</dbReference>
<dbReference type="InterPro" id="IPR050951">
    <property type="entry name" value="Retrovirus_Pol_polyprotein"/>
</dbReference>
<name>A0A2P4YRV1_9STRA</name>
<keyword evidence="6 9" id="KW-0695">RNA-directed DNA polymerase</keyword>
<dbReference type="InterPro" id="IPR041373">
    <property type="entry name" value="RT_RNaseH"/>
</dbReference>
<dbReference type="InterPro" id="IPR001584">
    <property type="entry name" value="Integrase_cat-core"/>
</dbReference>
<keyword evidence="2" id="KW-0548">Nucleotidyltransferase</keyword>
<evidence type="ECO:0000256" key="4">
    <source>
        <dbReference type="ARBA" id="ARBA00022759"/>
    </source>
</evidence>
<dbReference type="OrthoDB" id="108047at2759"/>
<evidence type="ECO:0000256" key="3">
    <source>
        <dbReference type="ARBA" id="ARBA00022722"/>
    </source>
</evidence>
<evidence type="ECO:0000256" key="2">
    <source>
        <dbReference type="ARBA" id="ARBA00022695"/>
    </source>
</evidence>
<keyword evidence="1" id="KW-0808">Transferase</keyword>
<sequence length="1424" mass="160717">MSSHVRAGPDIALLASILRKSKIRRVRFAEDASTQTDEVSPESFRESRDIAVDTNDLGNNSLTDEVASTVSHAAENLSLGVEIGIDFQGWRGEEGDSLDSVVDDDDSLDAVEEYWDIPISGMPGTPLEKLKQEYERCMRLSTEDLDYEPAVYMREGSELLSQLRDQLVMLPEIKDLTPECKIEGADVGVPGKTTPEMEYQVRRILEYHRKIFLGDGNAAPLPARGVVCDLDVGDAKPVAQRPRSIAPHLWTKVYELLKKLLENGLIGTSTSPWASPIVIVLKKSGVDIRMCIDYRVVNSFIKLSHYPLPLIDDLLIGFESAMWFMSLDMASGFWAIKLTERAKLISAFVCPYGHYQWVRMPFGLKNAPLIYQSVLNNCLWGFLRLPPEEEAEVDQDVLHFLGLNSGEPRVSGDGAPRLSVLADEMTVFQRNIPAPSQMGPVLGRSSYIDDIAHGAPNWEQLCQDLNALLFRLRYWNISVSLPKSEFGKLSIPYLSHEISVEGIRAIPKIAKGVKDLPFPTTLKGAQSFMGSLNYYNKFIEDLPVIAAVLYELTEEQMKSRRGNVGLRPRTISLNANPWAASAVLGQEYDGVVHPVRFTGRILNDAELRYHIAEKEVIAILRVLEVFRTLVEGSPKIVVYSRYSVLKWLLTSQSADGRTVKWGLKLSHWDLEIRRVQRDEDGLAAILGAGITPREHLDEVAESLIPARGRVKPPVPISIEMLEADYEGYILSFDGATKTSTRQRSCACILWRLPGWEILDAQGFILGNVTVNDAEYHGLLKGLTLAIERGVQDIVVVGDSRIAIQQAQGLINCNQPNLQMKLAEYEVLKTKFKSVRLVHVKREFNQATDCLTSKTFALGESWKQAQRLINCNQPNLQRKLAEYEVLKTKFKSVRLVHVKREFNQATDCLTSKTFALGESWKVEDADERTHLQLVSKIHEKLVKPKLLPNVGIQKDDPQGAETLSTPGPECALLSAAAKVFAVITRAQTQESEAQGEPMGPLEYQAERWRRIKVHQDKDGYLLQLKAFLRNNTAKLSHAQARKLAKVADDFVLDSREVLYRLSRSTRDRPRDMVDELRLVVPKALQPDILHYAHEDQGGHQGITRTYEKLRSEFYWHGMYADVEVFVKECVGCTSGKGRPQNPGSSPGNIEPRRPFEVVSMDFVTHLPKSDRGNTFLLLFQDAFSGRFGASSVLRHDQDPRFMSEVFTRFHELLGSKQRATLAYRPQANGQQERSVQTVVRSIRAYIAEADQSDWDDHAERLISALNTSFDATRLDTPFFLVQGWDAHGTVSAMLGPRPSSVQERTTKLQRDYSYAQACAEDLQKKAKREVKKLSERLRSGFAAGDAVWLYIPKEQPWLSRKLAHMWHDPFRIQEIHDSFRVKLRVENTGYRVNPWVHVSRLKPRALFPERPTVEIEVSEDDDFDA</sequence>
<dbReference type="Pfam" id="PF17917">
    <property type="entry name" value="RT_RNaseH"/>
    <property type="match status" value="1"/>
</dbReference>
<feature type="non-terminal residue" evidence="9">
    <location>
        <position position="1424"/>
    </location>
</feature>
<dbReference type="PROSITE" id="PS50878">
    <property type="entry name" value="RT_POL"/>
    <property type="match status" value="1"/>
</dbReference>
<keyword evidence="10" id="KW-1185">Reference proteome</keyword>
<dbReference type="Gene3D" id="3.30.70.270">
    <property type="match status" value="3"/>
</dbReference>
<dbReference type="CDD" id="cd01647">
    <property type="entry name" value="RT_LTR"/>
    <property type="match status" value="1"/>
</dbReference>
<dbReference type="EMBL" id="NCKW01000425">
    <property type="protein sequence ID" value="POM80506.1"/>
    <property type="molecule type" value="Genomic_DNA"/>
</dbReference>
<dbReference type="PANTHER" id="PTHR37984">
    <property type="entry name" value="PROTEIN CBG26694"/>
    <property type="match status" value="1"/>
</dbReference>
<feature type="domain" description="Integrase catalytic" evidence="8">
    <location>
        <begin position="1180"/>
        <end position="1284"/>
    </location>
</feature>
<dbReference type="Proteomes" id="UP000237271">
    <property type="component" value="Unassembled WGS sequence"/>
</dbReference>